<evidence type="ECO:0000313" key="5">
    <source>
        <dbReference type="Proteomes" id="UP000007089"/>
    </source>
</evidence>
<dbReference type="KEGG" id="acp:A2cp1_1413"/>
<dbReference type="InterPro" id="IPR050595">
    <property type="entry name" value="Bact_response_regulator"/>
</dbReference>
<dbReference type="SMART" id="SM00448">
    <property type="entry name" value="REC"/>
    <property type="match status" value="1"/>
</dbReference>
<dbReference type="HOGENOM" id="CLU_000445_69_9_7"/>
<accession>B8JH55</accession>
<dbReference type="EMBL" id="CP001359">
    <property type="protein sequence ID" value="ACL64757.1"/>
    <property type="molecule type" value="Genomic_DNA"/>
</dbReference>
<gene>
    <name evidence="4" type="ordered locus">A2cp1_1413</name>
</gene>
<keyword evidence="5" id="KW-1185">Reference proteome</keyword>
<dbReference type="Proteomes" id="UP000007089">
    <property type="component" value="Chromosome"/>
</dbReference>
<evidence type="ECO:0000256" key="1">
    <source>
        <dbReference type="ARBA" id="ARBA00022553"/>
    </source>
</evidence>
<dbReference type="Pfam" id="PF00072">
    <property type="entry name" value="Response_reg"/>
    <property type="match status" value="1"/>
</dbReference>
<dbReference type="GO" id="GO:0000160">
    <property type="term" value="P:phosphorelay signal transduction system"/>
    <property type="evidence" value="ECO:0007669"/>
    <property type="project" value="InterPro"/>
</dbReference>
<organism evidence="4 5">
    <name type="scientific">Anaeromyxobacter dehalogenans (strain ATCC BAA-258 / DSM 21875 / 2CP-1)</name>
    <dbReference type="NCBI Taxonomy" id="455488"/>
    <lineage>
        <taxon>Bacteria</taxon>
        <taxon>Pseudomonadati</taxon>
        <taxon>Myxococcota</taxon>
        <taxon>Myxococcia</taxon>
        <taxon>Myxococcales</taxon>
        <taxon>Cystobacterineae</taxon>
        <taxon>Anaeromyxobacteraceae</taxon>
        <taxon>Anaeromyxobacter</taxon>
    </lineage>
</organism>
<sequence>MGASGSTAGLRIVVIDDDADLRELLVDVLRRLGHAVIGLPAQAGVFQLADLPPADVWVVDHRLPGRLGGEVIRAVHDAPSRHHPVLVGMSGDEHAEEAFRRAGADVFLQKPFDPARLVAAIEAALARRRTAS</sequence>
<dbReference type="InterPro" id="IPR011006">
    <property type="entry name" value="CheY-like_superfamily"/>
</dbReference>
<dbReference type="PROSITE" id="PS50110">
    <property type="entry name" value="RESPONSE_REGULATORY"/>
    <property type="match status" value="1"/>
</dbReference>
<evidence type="ECO:0000256" key="2">
    <source>
        <dbReference type="PROSITE-ProRule" id="PRU00169"/>
    </source>
</evidence>
<proteinExistence type="predicted"/>
<keyword evidence="1 2" id="KW-0597">Phosphoprotein</keyword>
<reference evidence="4" key="1">
    <citation type="submission" date="2009-01" db="EMBL/GenBank/DDBJ databases">
        <title>Complete sequence of Anaeromyxobacter dehalogenans 2CP-1.</title>
        <authorList>
            <consortium name="US DOE Joint Genome Institute"/>
            <person name="Lucas S."/>
            <person name="Copeland A."/>
            <person name="Lapidus A."/>
            <person name="Glavina del Rio T."/>
            <person name="Dalin E."/>
            <person name="Tice H."/>
            <person name="Bruce D."/>
            <person name="Goodwin L."/>
            <person name="Pitluck S."/>
            <person name="Saunders E."/>
            <person name="Brettin T."/>
            <person name="Detter J.C."/>
            <person name="Han C."/>
            <person name="Larimer F."/>
            <person name="Land M."/>
            <person name="Hauser L."/>
            <person name="Kyrpides N."/>
            <person name="Ovchinnikova G."/>
            <person name="Beliaev A.S."/>
            <person name="Richardson P."/>
        </authorList>
    </citation>
    <scope>NUCLEOTIDE SEQUENCE</scope>
    <source>
        <strain evidence="4">2CP-1</strain>
    </source>
</reference>
<dbReference type="SUPFAM" id="SSF52172">
    <property type="entry name" value="CheY-like"/>
    <property type="match status" value="1"/>
</dbReference>
<dbReference type="InterPro" id="IPR001789">
    <property type="entry name" value="Sig_transdc_resp-reg_receiver"/>
</dbReference>
<feature type="modified residue" description="4-aspartylphosphate" evidence="2">
    <location>
        <position position="60"/>
    </location>
</feature>
<evidence type="ECO:0000313" key="4">
    <source>
        <dbReference type="EMBL" id="ACL64757.1"/>
    </source>
</evidence>
<dbReference type="Gene3D" id="3.40.50.2300">
    <property type="match status" value="1"/>
</dbReference>
<evidence type="ECO:0000259" key="3">
    <source>
        <dbReference type="PROSITE" id="PS50110"/>
    </source>
</evidence>
<name>B8JH55_ANAD2</name>
<dbReference type="AlphaFoldDB" id="B8JH55"/>
<dbReference type="PANTHER" id="PTHR44591:SF3">
    <property type="entry name" value="RESPONSE REGULATORY DOMAIN-CONTAINING PROTEIN"/>
    <property type="match status" value="1"/>
</dbReference>
<feature type="domain" description="Response regulatory" evidence="3">
    <location>
        <begin position="11"/>
        <end position="125"/>
    </location>
</feature>
<dbReference type="PANTHER" id="PTHR44591">
    <property type="entry name" value="STRESS RESPONSE REGULATOR PROTEIN 1"/>
    <property type="match status" value="1"/>
</dbReference>
<protein>
    <submittedName>
        <fullName evidence="4">Response regulator receiver protein</fullName>
    </submittedName>
</protein>